<keyword evidence="1" id="KW-0472">Membrane</keyword>
<organism evidence="2 3">
    <name type="scientific">Pinctada imbricata</name>
    <name type="common">Atlantic pearl-oyster</name>
    <name type="synonym">Pinctada martensii</name>
    <dbReference type="NCBI Taxonomy" id="66713"/>
    <lineage>
        <taxon>Eukaryota</taxon>
        <taxon>Metazoa</taxon>
        <taxon>Spiralia</taxon>
        <taxon>Lophotrochozoa</taxon>
        <taxon>Mollusca</taxon>
        <taxon>Bivalvia</taxon>
        <taxon>Autobranchia</taxon>
        <taxon>Pteriomorphia</taxon>
        <taxon>Pterioida</taxon>
        <taxon>Pterioidea</taxon>
        <taxon>Pteriidae</taxon>
        <taxon>Pinctada</taxon>
    </lineage>
</organism>
<feature type="transmembrane region" description="Helical" evidence="1">
    <location>
        <begin position="163"/>
        <end position="182"/>
    </location>
</feature>
<reference evidence="2" key="1">
    <citation type="submission" date="2019-08" db="EMBL/GenBank/DDBJ databases">
        <title>The improved chromosome-level genome for the pearl oyster Pinctada fucata martensii using PacBio sequencing and Hi-C.</title>
        <authorList>
            <person name="Zheng Z."/>
        </authorList>
    </citation>
    <scope>NUCLEOTIDE SEQUENCE</scope>
    <source>
        <strain evidence="2">ZZ-2019</strain>
        <tissue evidence="2">Adductor muscle</tissue>
    </source>
</reference>
<name>A0AA88XZK3_PINIB</name>
<sequence length="212" mass="23721">MVFIRPKDAIGGIRVSQTQALCFLIGAATLYNITEEPQSGPLYCHKCEESFKQWDPYTSCQIYPNTTPLVECLPSEPYCLKFWDVVPLHFSGRATPLVQDDACSGTLHKIHSLFQQWPKFTPLLCSYTPCQERKEGIWQTCQILLSSSVADPAPPLPGVKGRILPILLILLMYLFLPGKYWVCAGASPKSATVVRPKIKVKIEIQAFDACKD</sequence>
<keyword evidence="1" id="KW-1133">Transmembrane helix</keyword>
<dbReference type="AlphaFoldDB" id="A0AA88XZK3"/>
<gene>
    <name evidence="2" type="ORF">FSP39_017593</name>
</gene>
<accession>A0AA88XZK3</accession>
<evidence type="ECO:0000313" key="3">
    <source>
        <dbReference type="Proteomes" id="UP001186944"/>
    </source>
</evidence>
<keyword evidence="1" id="KW-0812">Transmembrane</keyword>
<comment type="caution">
    <text evidence="2">The sequence shown here is derived from an EMBL/GenBank/DDBJ whole genome shotgun (WGS) entry which is preliminary data.</text>
</comment>
<dbReference type="Proteomes" id="UP001186944">
    <property type="component" value="Unassembled WGS sequence"/>
</dbReference>
<keyword evidence="3" id="KW-1185">Reference proteome</keyword>
<evidence type="ECO:0000313" key="2">
    <source>
        <dbReference type="EMBL" id="KAK3091161.1"/>
    </source>
</evidence>
<protein>
    <submittedName>
        <fullName evidence="2">Uncharacterized protein</fullName>
    </submittedName>
</protein>
<evidence type="ECO:0000256" key="1">
    <source>
        <dbReference type="SAM" id="Phobius"/>
    </source>
</evidence>
<dbReference type="EMBL" id="VSWD01000010">
    <property type="protein sequence ID" value="KAK3091161.1"/>
    <property type="molecule type" value="Genomic_DNA"/>
</dbReference>
<proteinExistence type="predicted"/>